<evidence type="ECO:0000256" key="7">
    <source>
        <dbReference type="SAM" id="Phobius"/>
    </source>
</evidence>
<feature type="transmembrane region" description="Helical" evidence="7">
    <location>
        <begin position="42"/>
        <end position="67"/>
    </location>
</feature>
<feature type="transmembrane region" description="Helical" evidence="7">
    <location>
        <begin position="339"/>
        <end position="361"/>
    </location>
</feature>
<keyword evidence="3" id="KW-1003">Cell membrane</keyword>
<name>A0A845E3G5_9BACI</name>
<keyword evidence="5 7" id="KW-1133">Transmembrane helix</keyword>
<dbReference type="PROSITE" id="PS50850">
    <property type="entry name" value="MFS"/>
    <property type="match status" value="1"/>
</dbReference>
<proteinExistence type="predicted"/>
<reference evidence="9 10" key="1">
    <citation type="submission" date="2019-11" db="EMBL/GenBank/DDBJ databases">
        <title>Genome sequences of 17 halophilic strains isolated from different environments.</title>
        <authorList>
            <person name="Furrow R.E."/>
        </authorList>
    </citation>
    <scope>NUCLEOTIDE SEQUENCE [LARGE SCALE GENOMIC DNA]</scope>
    <source>
        <strain evidence="9 10">22505_10_Sand</strain>
    </source>
</reference>
<dbReference type="CDD" id="cd06173">
    <property type="entry name" value="MFS_MefA_like"/>
    <property type="match status" value="1"/>
</dbReference>
<keyword evidence="6 7" id="KW-0472">Membrane</keyword>
<gene>
    <name evidence="9" type="ORF">GLV98_09940</name>
</gene>
<evidence type="ECO:0000259" key="8">
    <source>
        <dbReference type="PROSITE" id="PS50850"/>
    </source>
</evidence>
<evidence type="ECO:0000256" key="4">
    <source>
        <dbReference type="ARBA" id="ARBA00022692"/>
    </source>
</evidence>
<feature type="transmembrane region" description="Helical" evidence="7">
    <location>
        <begin position="373"/>
        <end position="395"/>
    </location>
</feature>
<dbReference type="PANTHER" id="PTHR23513">
    <property type="entry name" value="INTEGRAL MEMBRANE EFFLUX PROTEIN-RELATED"/>
    <property type="match status" value="1"/>
</dbReference>
<evidence type="ECO:0000256" key="3">
    <source>
        <dbReference type="ARBA" id="ARBA00022475"/>
    </source>
</evidence>
<feature type="transmembrane region" description="Helical" evidence="7">
    <location>
        <begin position="73"/>
        <end position="94"/>
    </location>
</feature>
<dbReference type="SUPFAM" id="SSF103473">
    <property type="entry name" value="MFS general substrate transporter"/>
    <property type="match status" value="1"/>
</dbReference>
<dbReference type="InterPro" id="IPR036259">
    <property type="entry name" value="MFS_trans_sf"/>
</dbReference>
<dbReference type="Gene3D" id="1.20.1250.20">
    <property type="entry name" value="MFS general substrate transporter like domains"/>
    <property type="match status" value="1"/>
</dbReference>
<comment type="caution">
    <text evidence="9">The sequence shown here is derived from an EMBL/GenBank/DDBJ whole genome shotgun (WGS) entry which is preliminary data.</text>
</comment>
<evidence type="ECO:0000256" key="2">
    <source>
        <dbReference type="ARBA" id="ARBA00022448"/>
    </source>
</evidence>
<evidence type="ECO:0000313" key="9">
    <source>
        <dbReference type="EMBL" id="MYL49810.1"/>
    </source>
</evidence>
<dbReference type="Proteomes" id="UP000447393">
    <property type="component" value="Unassembled WGS sequence"/>
</dbReference>
<feature type="transmembrane region" description="Helical" evidence="7">
    <location>
        <begin position="401"/>
        <end position="422"/>
    </location>
</feature>
<accession>A0A845E3G5</accession>
<evidence type="ECO:0000256" key="6">
    <source>
        <dbReference type="ARBA" id="ARBA00023136"/>
    </source>
</evidence>
<dbReference type="EMBL" id="WMEZ01000003">
    <property type="protein sequence ID" value="MYL49810.1"/>
    <property type="molecule type" value="Genomic_DNA"/>
</dbReference>
<protein>
    <submittedName>
        <fullName evidence="9">MFS transporter</fullName>
    </submittedName>
</protein>
<evidence type="ECO:0000313" key="10">
    <source>
        <dbReference type="Proteomes" id="UP000447393"/>
    </source>
</evidence>
<evidence type="ECO:0000256" key="5">
    <source>
        <dbReference type="ARBA" id="ARBA00022989"/>
    </source>
</evidence>
<sequence length="436" mass="47358">MKQTSPPRLIGLGGGVFLYLKTSARRLRMEMKKRTRSWKYPFLLLSGVGLSNIGDWIYLIALNLIVLEMTGSPLAVAVLYLLKPVATLMTNVWAGSIVDRVNQRNLMIGLDVFRALLLVVLPGLSSLLAMYALVLFVNMASSVFHPASMTYVTKLIRRDQRKRFNALRSLIDSGGFLIGPAIAGVLFLIGTPELAIYFNAWTFLVSGVISLWLPRLGKKGGEENSILSVALLKEDWAVVRTFTNHHLLVMTIYFLFGLMMVMAAALDSLEAAFSKDVLGLTDTTYGFLVSIAGAGIAVGALVLTWFGNHLSTKTLLTGGGLFVASGYLIYAFSVDFSGAAVGFFLLSFALAFANTGFHTFYQEWIPVQVMGRVTSIFGVVESVLVILATTVIGAAAEWVSVKAAVVGGAGILLLVTLSLGYANRHWKERQVDRPAV</sequence>
<dbReference type="InterPro" id="IPR022324">
    <property type="entry name" value="Bacilysin_exporter_BacE_put"/>
</dbReference>
<feature type="domain" description="Major facilitator superfamily (MFS) profile" evidence="8">
    <location>
        <begin position="243"/>
        <end position="436"/>
    </location>
</feature>
<dbReference type="Pfam" id="PF07690">
    <property type="entry name" value="MFS_1"/>
    <property type="match status" value="1"/>
</dbReference>
<dbReference type="GO" id="GO:0005886">
    <property type="term" value="C:plasma membrane"/>
    <property type="evidence" value="ECO:0007669"/>
    <property type="project" value="UniProtKB-SubCell"/>
</dbReference>
<organism evidence="9 10">
    <name type="scientific">Halobacillus litoralis</name>
    <dbReference type="NCBI Taxonomy" id="45668"/>
    <lineage>
        <taxon>Bacteria</taxon>
        <taxon>Bacillati</taxon>
        <taxon>Bacillota</taxon>
        <taxon>Bacilli</taxon>
        <taxon>Bacillales</taxon>
        <taxon>Bacillaceae</taxon>
        <taxon>Halobacillus</taxon>
    </lineage>
</organism>
<dbReference type="AlphaFoldDB" id="A0A845E3G5"/>
<comment type="subcellular location">
    <subcellularLocation>
        <location evidence="1">Cell membrane</location>
        <topology evidence="1">Multi-pass membrane protein</topology>
    </subcellularLocation>
</comment>
<dbReference type="PRINTS" id="PR01988">
    <property type="entry name" value="EXPORTERBACE"/>
</dbReference>
<feature type="transmembrane region" description="Helical" evidence="7">
    <location>
        <begin position="247"/>
        <end position="265"/>
    </location>
</feature>
<keyword evidence="4 7" id="KW-0812">Transmembrane</keyword>
<dbReference type="InterPro" id="IPR020846">
    <property type="entry name" value="MFS_dom"/>
</dbReference>
<feature type="transmembrane region" description="Helical" evidence="7">
    <location>
        <begin position="285"/>
        <end position="307"/>
    </location>
</feature>
<dbReference type="PANTHER" id="PTHR23513:SF6">
    <property type="entry name" value="MAJOR FACILITATOR SUPERFAMILY ASSOCIATED DOMAIN-CONTAINING PROTEIN"/>
    <property type="match status" value="1"/>
</dbReference>
<dbReference type="GO" id="GO:0022857">
    <property type="term" value="F:transmembrane transporter activity"/>
    <property type="evidence" value="ECO:0007669"/>
    <property type="project" value="InterPro"/>
</dbReference>
<feature type="transmembrane region" description="Helical" evidence="7">
    <location>
        <begin position="170"/>
        <end position="189"/>
    </location>
</feature>
<dbReference type="InterPro" id="IPR011701">
    <property type="entry name" value="MFS"/>
</dbReference>
<feature type="transmembrane region" description="Helical" evidence="7">
    <location>
        <begin position="314"/>
        <end position="333"/>
    </location>
</feature>
<evidence type="ECO:0000256" key="1">
    <source>
        <dbReference type="ARBA" id="ARBA00004651"/>
    </source>
</evidence>
<keyword evidence="2" id="KW-0813">Transport</keyword>